<reference evidence="2 3" key="1">
    <citation type="submission" date="2021-06" db="EMBL/GenBank/DDBJ databases">
        <title>Enterococcus alishanensis sp. nov., a novel lactic acid bacterium isolated from fresh coffee beans.</title>
        <authorList>
            <person name="Chen Y.-S."/>
        </authorList>
    </citation>
    <scope>NUCLEOTIDE SEQUENCE [LARGE SCALE GENOMIC DNA]</scope>
    <source>
        <strain evidence="2 3">ALS3</strain>
    </source>
</reference>
<proteinExistence type="predicted"/>
<comment type="caution">
    <text evidence="2">The sequence shown here is derived from an EMBL/GenBank/DDBJ whole genome shotgun (WGS) entry which is preliminary data.</text>
</comment>
<evidence type="ECO:0000256" key="1">
    <source>
        <dbReference type="SAM" id="Phobius"/>
    </source>
</evidence>
<feature type="transmembrane region" description="Helical" evidence="1">
    <location>
        <begin position="30"/>
        <end position="50"/>
    </location>
</feature>
<keyword evidence="3" id="KW-1185">Reference proteome</keyword>
<protein>
    <submittedName>
        <fullName evidence="2">YrdB family protein</fullName>
    </submittedName>
</protein>
<dbReference type="RefSeq" id="WP_218325840.1">
    <property type="nucleotide sequence ID" value="NZ_JAHUZB010000003.1"/>
</dbReference>
<feature type="transmembrane region" description="Helical" evidence="1">
    <location>
        <begin position="85"/>
        <end position="102"/>
    </location>
</feature>
<organism evidence="2 3">
    <name type="scientific">Enterococcus alishanensis</name>
    <dbReference type="NCBI Taxonomy" id="1303817"/>
    <lineage>
        <taxon>Bacteria</taxon>
        <taxon>Bacillati</taxon>
        <taxon>Bacillota</taxon>
        <taxon>Bacilli</taxon>
        <taxon>Lactobacillales</taxon>
        <taxon>Enterococcaceae</taxon>
        <taxon>Enterococcus</taxon>
    </lineage>
</organism>
<keyword evidence="1" id="KW-0812">Transmembrane</keyword>
<gene>
    <name evidence="2" type="ORF">KUA55_08855</name>
</gene>
<evidence type="ECO:0000313" key="3">
    <source>
        <dbReference type="Proteomes" id="UP000774130"/>
    </source>
</evidence>
<evidence type="ECO:0000313" key="2">
    <source>
        <dbReference type="EMBL" id="MBV7390787.1"/>
    </source>
</evidence>
<keyword evidence="1" id="KW-1133">Transmembrane helix</keyword>
<accession>A0ABS6TD33</accession>
<sequence length="104" mass="11656">MIVTVRFLLEIFTVGGLIFGSFRADKLSGKIIYLSLAVFIVAVWMLFGAPKSTYHLAGINKILLESGIFFIGGVAYSWIFNKEIGYVYFTVVVIDTVLLHFLKL</sequence>
<keyword evidence="1" id="KW-0472">Membrane</keyword>
<feature type="transmembrane region" description="Helical" evidence="1">
    <location>
        <begin position="62"/>
        <end position="79"/>
    </location>
</feature>
<feature type="transmembrane region" description="Helical" evidence="1">
    <location>
        <begin position="7"/>
        <end position="24"/>
    </location>
</feature>
<dbReference type="Pfam" id="PF10823">
    <property type="entry name" value="DUF2568"/>
    <property type="match status" value="1"/>
</dbReference>
<dbReference type="EMBL" id="JAHUZB010000003">
    <property type="protein sequence ID" value="MBV7390787.1"/>
    <property type="molecule type" value="Genomic_DNA"/>
</dbReference>
<name>A0ABS6TD33_9ENTE</name>
<dbReference type="InterPro" id="IPR021214">
    <property type="entry name" value="DUF2568"/>
</dbReference>
<dbReference type="Proteomes" id="UP000774130">
    <property type="component" value="Unassembled WGS sequence"/>
</dbReference>